<evidence type="ECO:0000313" key="4">
    <source>
        <dbReference type="Proteomes" id="UP001187192"/>
    </source>
</evidence>
<dbReference type="PANTHER" id="PTHR31672">
    <property type="entry name" value="BNACNNG10540D PROTEIN"/>
    <property type="match status" value="1"/>
</dbReference>
<feature type="compositionally biased region" description="Low complexity" evidence="1">
    <location>
        <begin position="24"/>
        <end position="38"/>
    </location>
</feature>
<feature type="compositionally biased region" description="Polar residues" evidence="1">
    <location>
        <begin position="1"/>
        <end position="23"/>
    </location>
</feature>
<evidence type="ECO:0000259" key="2">
    <source>
        <dbReference type="Pfam" id="PF07734"/>
    </source>
</evidence>
<evidence type="ECO:0000256" key="1">
    <source>
        <dbReference type="SAM" id="MobiDB-lite"/>
    </source>
</evidence>
<dbReference type="PANTHER" id="PTHR31672:SF13">
    <property type="entry name" value="F-BOX PROTEIN CPR30-LIKE"/>
    <property type="match status" value="1"/>
</dbReference>
<name>A0AA88DIA5_FICCA</name>
<dbReference type="NCBIfam" id="TIGR01640">
    <property type="entry name" value="F_box_assoc_1"/>
    <property type="match status" value="1"/>
</dbReference>
<feature type="domain" description="F-box associated beta-propeller type 1" evidence="2">
    <location>
        <begin position="85"/>
        <end position="362"/>
    </location>
</feature>
<proteinExistence type="predicted"/>
<dbReference type="Proteomes" id="UP001187192">
    <property type="component" value="Unassembled WGS sequence"/>
</dbReference>
<protein>
    <recommendedName>
        <fullName evidence="2">F-box associated beta-propeller type 1 domain-containing protein</fullName>
    </recommendedName>
</protein>
<organism evidence="3 4">
    <name type="scientific">Ficus carica</name>
    <name type="common">Common fig</name>
    <dbReference type="NCBI Taxonomy" id="3494"/>
    <lineage>
        <taxon>Eukaryota</taxon>
        <taxon>Viridiplantae</taxon>
        <taxon>Streptophyta</taxon>
        <taxon>Embryophyta</taxon>
        <taxon>Tracheophyta</taxon>
        <taxon>Spermatophyta</taxon>
        <taxon>Magnoliopsida</taxon>
        <taxon>eudicotyledons</taxon>
        <taxon>Gunneridae</taxon>
        <taxon>Pentapetalae</taxon>
        <taxon>rosids</taxon>
        <taxon>fabids</taxon>
        <taxon>Rosales</taxon>
        <taxon>Moraceae</taxon>
        <taxon>Ficeae</taxon>
        <taxon>Ficus</taxon>
    </lineage>
</organism>
<dbReference type="InterPro" id="IPR006527">
    <property type="entry name" value="F-box-assoc_dom_typ1"/>
</dbReference>
<dbReference type="InterPro" id="IPR017451">
    <property type="entry name" value="F-box-assoc_interact_dom"/>
</dbReference>
<dbReference type="Pfam" id="PF07734">
    <property type="entry name" value="FBA_1"/>
    <property type="match status" value="1"/>
</dbReference>
<dbReference type="InterPro" id="IPR050796">
    <property type="entry name" value="SCF_F-box_component"/>
</dbReference>
<dbReference type="EMBL" id="BTGU01000018">
    <property type="protein sequence ID" value="GMN44394.1"/>
    <property type="molecule type" value="Genomic_DNA"/>
</dbReference>
<keyword evidence="4" id="KW-1185">Reference proteome</keyword>
<gene>
    <name evidence="3" type="ORF">TIFTF001_013592</name>
</gene>
<accession>A0AA88DIA5</accession>
<reference evidence="3" key="1">
    <citation type="submission" date="2023-07" db="EMBL/GenBank/DDBJ databases">
        <title>draft genome sequence of fig (Ficus carica).</title>
        <authorList>
            <person name="Takahashi T."/>
            <person name="Nishimura K."/>
        </authorList>
    </citation>
    <scope>NUCLEOTIDE SEQUENCE</scope>
</reference>
<dbReference type="AlphaFoldDB" id="A0AA88DIA5"/>
<comment type="caution">
    <text evidence="3">The sequence shown here is derived from an EMBL/GenBank/DDBJ whole genome shotgun (WGS) entry which is preliminary data.</text>
</comment>
<feature type="region of interest" description="Disordered" evidence="1">
    <location>
        <begin position="1"/>
        <end position="44"/>
    </location>
</feature>
<sequence>MGSQLSHHQQITKENQPASTKSLGASGSNSIASDSNSIAFDRSRHRDDSENQLCILGVEQMLAKENYYTWLLRDESRMENLDISHMKINKSPYRRSRIAMLGSCNGLVCARVSEDGTKTVLWNPTTKEFRYLPKPMTLIPRIVGPPNYVIMGFGYDDHNKDYKLVRYELGEKQQIEIQVFTQSSNSWRQLIRDLSVYTPVDPSTAPVALNGALHWYTNARDEQKEVIFSFNLRDEEFFELPAPPLKKISDTFRLAKWRGSLVALHNRDFWVMMSDTEEPWTKLFTISMAYRIYEPWLCGIWKDQLLVYYDECKELILYEHPAISGESLSQRSQQLKKLVSVQAKQVDYRFNVLDYVESQVSVHPLLSSS</sequence>
<evidence type="ECO:0000313" key="3">
    <source>
        <dbReference type="EMBL" id="GMN44394.1"/>
    </source>
</evidence>